<feature type="signal peptide" evidence="3">
    <location>
        <begin position="1"/>
        <end position="26"/>
    </location>
</feature>
<proteinExistence type="predicted"/>
<feature type="chain" id="PRO_5037320671" evidence="3">
    <location>
        <begin position="27"/>
        <end position="580"/>
    </location>
</feature>
<evidence type="ECO:0000256" key="1">
    <source>
        <dbReference type="ARBA" id="ARBA00022729"/>
    </source>
</evidence>
<feature type="transmembrane region" description="Helical" evidence="2">
    <location>
        <begin position="553"/>
        <end position="575"/>
    </location>
</feature>
<dbReference type="RefSeq" id="WP_200353370.1">
    <property type="nucleotide sequence ID" value="NZ_BAABHZ010000002.1"/>
</dbReference>
<dbReference type="Proteomes" id="UP000600139">
    <property type="component" value="Unassembled WGS sequence"/>
</dbReference>
<sequence length="580" mass="57265">MKTRQSSVLRPLAPAGFLYLCLSAHGATVNKADNATNLNLSGAWLGDVVPGTADVAEWNSAVTGGNSTILGGNLSWKGLKVVDPGGDVGIGSGSVLTLGSSGIDMSAATRNLAIGSGVTLLQNTSQSWQVGNGVQLTIGGTLTGGGGGVANLSTAGSGLINVSSGTTTSRLSFATLNGVDVAALDASKNVVNATSVFTYVNPAGGNSSGTVVGIDVQTTTAGSTQAYRHSNSLTLTNGVRFNAANTQASSWTVDTSSAGRLGTLPHIIVTSNVGAQDIFYNGSGGLRAGSNGGELYLHQLNTSGRLVFNTTIINNNSASSLTKTGAGTVVIASASGYSGVTRINEGTFQLGNGGTVGSVGSTSIINNGNLSFNRTDTYAAGYVVSGIGSLVHEGTGTLTLTNNSTYTGATLVSAGTLLVNGSLGNTTTVVNGTATLGGTGTLGGSVTVASTAFLAAGDNGIESLGVGSAVINGRLLTQFDGTGAGTIDLLAAAGNLDISNATLDLSLVGGGAALDDAAYVFASYGSLTGAAFSSVLNLPGGYQIDYAFGGNNIALVAVPEPAGVLLGSLGLLAVLRRRRI</sequence>
<dbReference type="AlphaFoldDB" id="A0A934VEA4"/>
<accession>A0A934VEA4</accession>
<dbReference type="EMBL" id="JAENIK010000013">
    <property type="protein sequence ID" value="MBK1818424.1"/>
    <property type="molecule type" value="Genomic_DNA"/>
</dbReference>
<dbReference type="SUPFAM" id="SSF51126">
    <property type="entry name" value="Pectin lyase-like"/>
    <property type="match status" value="1"/>
</dbReference>
<evidence type="ECO:0000256" key="3">
    <source>
        <dbReference type="SAM" id="SignalP"/>
    </source>
</evidence>
<keyword evidence="2" id="KW-1133">Transmembrane helix</keyword>
<protein>
    <submittedName>
        <fullName evidence="4">Autotransporter-associated beta strand repeat-containing protein</fullName>
    </submittedName>
</protein>
<evidence type="ECO:0000256" key="2">
    <source>
        <dbReference type="SAM" id="Phobius"/>
    </source>
</evidence>
<dbReference type="Gene3D" id="2.160.20.20">
    <property type="match status" value="1"/>
</dbReference>
<evidence type="ECO:0000313" key="5">
    <source>
        <dbReference type="Proteomes" id="UP000600139"/>
    </source>
</evidence>
<keyword evidence="1 3" id="KW-0732">Signal</keyword>
<keyword evidence="2" id="KW-0812">Transmembrane</keyword>
<name>A0A934VEA4_9BACT</name>
<reference evidence="4" key="1">
    <citation type="submission" date="2021-01" db="EMBL/GenBank/DDBJ databases">
        <title>Modified the classification status of verrucomicrobia.</title>
        <authorList>
            <person name="Feng X."/>
        </authorList>
    </citation>
    <scope>NUCLEOTIDE SEQUENCE</scope>
    <source>
        <strain evidence="4">JCM 18052</strain>
    </source>
</reference>
<gene>
    <name evidence="4" type="ORF">JIN84_22590</name>
</gene>
<dbReference type="InterPro" id="IPR013425">
    <property type="entry name" value="Autotrns_rpt"/>
</dbReference>
<dbReference type="NCBIfam" id="TIGR02601">
    <property type="entry name" value="autotrns_rpt"/>
    <property type="match status" value="2"/>
</dbReference>
<comment type="caution">
    <text evidence="4">The sequence shown here is derived from an EMBL/GenBank/DDBJ whole genome shotgun (WGS) entry which is preliminary data.</text>
</comment>
<dbReference type="InterPro" id="IPR011050">
    <property type="entry name" value="Pectin_lyase_fold/virulence"/>
</dbReference>
<keyword evidence="5" id="KW-1185">Reference proteome</keyword>
<dbReference type="InterPro" id="IPR012332">
    <property type="entry name" value="Autotransporter_pectin_lyase_C"/>
</dbReference>
<evidence type="ECO:0000313" key="4">
    <source>
        <dbReference type="EMBL" id="MBK1818424.1"/>
    </source>
</evidence>
<keyword evidence="2" id="KW-0472">Membrane</keyword>
<organism evidence="4 5">
    <name type="scientific">Luteolibacter yonseiensis</name>
    <dbReference type="NCBI Taxonomy" id="1144680"/>
    <lineage>
        <taxon>Bacteria</taxon>
        <taxon>Pseudomonadati</taxon>
        <taxon>Verrucomicrobiota</taxon>
        <taxon>Verrucomicrobiia</taxon>
        <taxon>Verrucomicrobiales</taxon>
        <taxon>Verrucomicrobiaceae</taxon>
        <taxon>Luteolibacter</taxon>
    </lineage>
</organism>
<dbReference type="Pfam" id="PF12951">
    <property type="entry name" value="PATR"/>
    <property type="match status" value="2"/>
</dbReference>